<proteinExistence type="predicted"/>
<gene>
    <name evidence="1" type="ORF">Tci_930546</name>
</gene>
<feature type="non-terminal residue" evidence="1">
    <location>
        <position position="85"/>
    </location>
</feature>
<sequence>QGLADGAELAGGAAIIETNAVLQDGGRQHVAAVQGRNLPVGNAVGGAAAVEIRHARHFHLTDLQAFTEDQRQAAISAGLSLIRRA</sequence>
<dbReference type="EMBL" id="BKCJ011854649">
    <property type="protein sequence ID" value="GFD58577.1"/>
    <property type="molecule type" value="Genomic_DNA"/>
</dbReference>
<dbReference type="AlphaFoldDB" id="A0A699XG06"/>
<name>A0A699XG06_TANCI</name>
<comment type="caution">
    <text evidence="1">The sequence shown here is derived from an EMBL/GenBank/DDBJ whole genome shotgun (WGS) entry which is preliminary data.</text>
</comment>
<evidence type="ECO:0000313" key="1">
    <source>
        <dbReference type="EMBL" id="GFD58577.1"/>
    </source>
</evidence>
<organism evidence="1">
    <name type="scientific">Tanacetum cinerariifolium</name>
    <name type="common">Dalmatian daisy</name>
    <name type="synonym">Chrysanthemum cinerariifolium</name>
    <dbReference type="NCBI Taxonomy" id="118510"/>
    <lineage>
        <taxon>Eukaryota</taxon>
        <taxon>Viridiplantae</taxon>
        <taxon>Streptophyta</taxon>
        <taxon>Embryophyta</taxon>
        <taxon>Tracheophyta</taxon>
        <taxon>Spermatophyta</taxon>
        <taxon>Magnoliopsida</taxon>
        <taxon>eudicotyledons</taxon>
        <taxon>Gunneridae</taxon>
        <taxon>Pentapetalae</taxon>
        <taxon>asterids</taxon>
        <taxon>campanulids</taxon>
        <taxon>Asterales</taxon>
        <taxon>Asteraceae</taxon>
        <taxon>Asteroideae</taxon>
        <taxon>Anthemideae</taxon>
        <taxon>Anthemidinae</taxon>
        <taxon>Tanacetum</taxon>
    </lineage>
</organism>
<protein>
    <submittedName>
        <fullName evidence="1">Uncharacterized protein</fullName>
    </submittedName>
</protein>
<accession>A0A699XG06</accession>
<reference evidence="1" key="1">
    <citation type="journal article" date="2019" name="Sci. Rep.">
        <title>Draft genome of Tanacetum cinerariifolium, the natural source of mosquito coil.</title>
        <authorList>
            <person name="Yamashiro T."/>
            <person name="Shiraishi A."/>
            <person name="Satake H."/>
            <person name="Nakayama K."/>
        </authorList>
    </citation>
    <scope>NUCLEOTIDE SEQUENCE</scope>
</reference>
<feature type="non-terminal residue" evidence="1">
    <location>
        <position position="1"/>
    </location>
</feature>